<evidence type="ECO:0000313" key="2">
    <source>
        <dbReference type="Proteomes" id="UP000358159"/>
    </source>
</evidence>
<dbReference type="AlphaFoldDB" id="A0A6A7VHZ8"/>
<dbReference type="EMBL" id="VZAZ01000007">
    <property type="protein sequence ID" value="MQO54424.1"/>
    <property type="molecule type" value="Genomic_DNA"/>
</dbReference>
<reference evidence="1 2" key="1">
    <citation type="submission" date="2019-09" db="EMBL/GenBank/DDBJ databases">
        <title>Distinct polysaccharide growth profiles of human intestinal Prevotella copri isolates.</title>
        <authorList>
            <person name="Fehlner-Peach H."/>
            <person name="Magnabosco C."/>
            <person name="Raghavan V."/>
            <person name="Scher J.U."/>
            <person name="Tett A."/>
            <person name="Cox L.M."/>
            <person name="Gottsegen C."/>
            <person name="Watters A."/>
            <person name="Wiltshire- Gordon J.D."/>
            <person name="Segata N."/>
            <person name="Bonneau R."/>
            <person name="Littman D.R."/>
        </authorList>
    </citation>
    <scope>NUCLEOTIDE SEQUENCE [LARGE SCALE GENOMIC DNA]</scope>
    <source>
        <strain evidence="1 2">BVe41219</strain>
    </source>
</reference>
<dbReference type="Proteomes" id="UP000358159">
    <property type="component" value="Unassembled WGS sequence"/>
</dbReference>
<accession>A0A6A7VHZ8</accession>
<gene>
    <name evidence="1" type="ORF">F7D42_01590</name>
</gene>
<dbReference type="RefSeq" id="WP_153094063.1">
    <property type="nucleotide sequence ID" value="NZ_VZAK01000031.1"/>
</dbReference>
<comment type="caution">
    <text evidence="1">The sequence shown here is derived from an EMBL/GenBank/DDBJ whole genome shotgun (WGS) entry which is preliminary data.</text>
</comment>
<sequence length="426" mass="50022">MEQKDIDIYEILKNEEYGTELYTPICGKVWHSGMANDKDIAKAIWTEDEAGREHFFDKNGKIYKEGEILLFPSKEMRDWSKLFKKGDVLVHRDANIHVIFEGFKDNRYTRFKGKHYLWKECFEDYSKEVSEMITFTFRKASDDETQTYINTLEKHFGGKLNRETLEIEKPHPEFKDGDIVALVVRKCTHIAIFQSRQEAYIGFHAVLCQNDELLLEEPFREDVGDIELRLATDSEKQQLFDALAKEGKRWDSEKKQIVSLKPAFEIGKLYVFHERDEDGELAIIGELIDKNESEDTLTFGNQYEIENEKFVTDQAFDLRISVNTELREATENEVELFNKHYAIWKKEKEARKQPAFKTFDKVLVRCGKGFKWLPAFFIRDRGEDFAARYNVLPLHSGKTADFTSCIPYEGHENFAFTDYDFVDLPF</sequence>
<name>A0A6A7VHZ8_9BACT</name>
<organism evidence="1 2">
    <name type="scientific">Segatella copri</name>
    <dbReference type="NCBI Taxonomy" id="165179"/>
    <lineage>
        <taxon>Bacteria</taxon>
        <taxon>Pseudomonadati</taxon>
        <taxon>Bacteroidota</taxon>
        <taxon>Bacteroidia</taxon>
        <taxon>Bacteroidales</taxon>
        <taxon>Prevotellaceae</taxon>
        <taxon>Segatella</taxon>
    </lineage>
</organism>
<proteinExistence type="predicted"/>
<evidence type="ECO:0000313" key="1">
    <source>
        <dbReference type="EMBL" id="MQO54424.1"/>
    </source>
</evidence>
<protein>
    <submittedName>
        <fullName evidence="1">Uncharacterized protein</fullName>
    </submittedName>
</protein>